<feature type="compositionally biased region" description="Gly residues" evidence="4">
    <location>
        <begin position="135"/>
        <end position="170"/>
    </location>
</feature>
<name>A0ABQ4DVP6_9ACTN</name>
<dbReference type="Proteomes" id="UP000646749">
    <property type="component" value="Unassembled WGS sequence"/>
</dbReference>
<proteinExistence type="inferred from homology"/>
<keyword evidence="7" id="KW-1185">Reference proteome</keyword>
<dbReference type="PANTHER" id="PTHR10412">
    <property type="entry name" value="MANNOSYL-OLIGOSACCHARIDE GLUCOSIDASE"/>
    <property type="match status" value="1"/>
</dbReference>
<dbReference type="SUPFAM" id="SSF48208">
    <property type="entry name" value="Six-hairpin glycosidases"/>
    <property type="match status" value="1"/>
</dbReference>
<sequence length="507" mass="54389">MSFAAKRVRATGSTESVDVPDRLGESDAEMWRGAAAILAANWTGSHTVPSRTLYPHQWSWDAGFISVGLAHVAPERAWRDLRSLFEAQWPDGRVPHIVFDPGVTERDYFPGPSFWTGNAPNGGPPSPNGADTASGNGGAATGPGGATANGNGNGAGTASGNGGGAASGNGAGPVRLSSGIVQPPVHAVGAWEVYRRRPDEAATEELRWLYPRLVAQQEYLATARDVGGAGLAAIVHPWESGLDNSPAWDEALAAVPAAVEVLRRYARRDNQVVSSNHRPTDDDYARYLSIALSYRDAGYRDADLADRHPFLVECPGFNALRGAAELALARIAEVVGADPAPHRERAGAITRCLAERLFDPTTGMFHALDVRTGRRNQARCVNGLLPLVLPELPAGQVDSLVDVLDSARFGVTARMPVPSYDRCAADFDPYRYWRGPVWFNINWLLRAGLRTHGRDELADRLRSALLDLVRDSGFYEYFHPGSGAGIGSPAFSWTAALTLDLLADPPD</sequence>
<keyword evidence="2" id="KW-0378">Hydrolase</keyword>
<dbReference type="InterPro" id="IPR054491">
    <property type="entry name" value="MGH1-like_GH"/>
</dbReference>
<feature type="region of interest" description="Disordered" evidence="4">
    <location>
        <begin position="110"/>
        <end position="170"/>
    </location>
</feature>
<feature type="domain" description="Mannosylglycerate hydrolase MGH1-like glycoside hydrolase" evidence="5">
    <location>
        <begin position="54"/>
        <end position="494"/>
    </location>
</feature>
<evidence type="ECO:0000256" key="2">
    <source>
        <dbReference type="ARBA" id="ARBA00022801"/>
    </source>
</evidence>
<accession>A0ABQ4DVP6</accession>
<evidence type="ECO:0000313" key="6">
    <source>
        <dbReference type="EMBL" id="GIG86177.1"/>
    </source>
</evidence>
<organism evidence="6 7">
    <name type="scientific">Plantactinospora endophytica</name>
    <dbReference type="NCBI Taxonomy" id="673535"/>
    <lineage>
        <taxon>Bacteria</taxon>
        <taxon>Bacillati</taxon>
        <taxon>Actinomycetota</taxon>
        <taxon>Actinomycetes</taxon>
        <taxon>Micromonosporales</taxon>
        <taxon>Micromonosporaceae</taxon>
        <taxon>Plantactinospora</taxon>
    </lineage>
</organism>
<dbReference type="Pfam" id="PF22422">
    <property type="entry name" value="MGH1-like_GH"/>
    <property type="match status" value="1"/>
</dbReference>
<dbReference type="InterPro" id="IPR012341">
    <property type="entry name" value="6hp_glycosidase-like_sf"/>
</dbReference>
<dbReference type="Gene3D" id="1.50.10.10">
    <property type="match status" value="1"/>
</dbReference>
<evidence type="ECO:0000259" key="5">
    <source>
        <dbReference type="Pfam" id="PF22422"/>
    </source>
</evidence>
<comment type="caution">
    <text evidence="6">The sequence shown here is derived from an EMBL/GenBank/DDBJ whole genome shotgun (WGS) entry which is preliminary data.</text>
</comment>
<gene>
    <name evidence="6" type="ORF">Pen02_11130</name>
</gene>
<dbReference type="EMBL" id="BONW01000003">
    <property type="protein sequence ID" value="GIG86177.1"/>
    <property type="molecule type" value="Genomic_DNA"/>
</dbReference>
<dbReference type="InterPro" id="IPR004888">
    <property type="entry name" value="Glycoside_hydrolase_63"/>
</dbReference>
<evidence type="ECO:0000313" key="7">
    <source>
        <dbReference type="Proteomes" id="UP000646749"/>
    </source>
</evidence>
<evidence type="ECO:0000256" key="4">
    <source>
        <dbReference type="SAM" id="MobiDB-lite"/>
    </source>
</evidence>
<evidence type="ECO:0000256" key="3">
    <source>
        <dbReference type="ARBA" id="ARBA00023295"/>
    </source>
</evidence>
<dbReference type="InterPro" id="IPR008928">
    <property type="entry name" value="6-hairpin_glycosidase_sf"/>
</dbReference>
<protein>
    <recommendedName>
        <fullName evidence="5">Mannosylglycerate hydrolase MGH1-like glycoside hydrolase domain-containing protein</fullName>
    </recommendedName>
</protein>
<evidence type="ECO:0000256" key="1">
    <source>
        <dbReference type="ARBA" id="ARBA00010833"/>
    </source>
</evidence>
<dbReference type="PANTHER" id="PTHR10412:SF11">
    <property type="entry name" value="MANNOSYL-OLIGOSACCHARIDE GLUCOSIDASE"/>
    <property type="match status" value="1"/>
</dbReference>
<comment type="similarity">
    <text evidence="1">Belongs to the glycosyl hydrolase 63 family.</text>
</comment>
<keyword evidence="3" id="KW-0326">Glycosidase</keyword>
<reference evidence="6 7" key="1">
    <citation type="submission" date="2021-01" db="EMBL/GenBank/DDBJ databases">
        <title>Whole genome shotgun sequence of Plantactinospora endophytica NBRC 110450.</title>
        <authorList>
            <person name="Komaki H."/>
            <person name="Tamura T."/>
        </authorList>
    </citation>
    <scope>NUCLEOTIDE SEQUENCE [LARGE SCALE GENOMIC DNA]</scope>
    <source>
        <strain evidence="6 7">NBRC 110450</strain>
    </source>
</reference>